<accession>A0ABM8CAP6</accession>
<proteinExistence type="predicted"/>
<gene>
    <name evidence="6" type="primary">cvpA</name>
    <name evidence="6" type="ORF">MasN3_38580</name>
</gene>
<keyword evidence="3 5" id="KW-1133">Transmembrane helix</keyword>
<sequence>MQARAGSVTIFDYLVLFVLVSSVVISTLRGLVKEILSLLGWIVAFVVANAYGAQLAPLLPELLPGETARLIMAFVLLFLGVRILMGLLSLAIGALIAATGLSLADRGLGGLFGLARGIVIVLAAVILCGMTSIPQQDFWRNALFSPMAETGARTVKPFLPAALGQHIRF</sequence>
<dbReference type="InterPro" id="IPR003825">
    <property type="entry name" value="Colicin-V_CvpA"/>
</dbReference>
<feature type="transmembrane region" description="Helical" evidence="5">
    <location>
        <begin position="38"/>
        <end position="59"/>
    </location>
</feature>
<feature type="transmembrane region" description="Helical" evidence="5">
    <location>
        <begin position="110"/>
        <end position="130"/>
    </location>
</feature>
<feature type="transmembrane region" description="Helical" evidence="5">
    <location>
        <begin position="12"/>
        <end position="32"/>
    </location>
</feature>
<feature type="transmembrane region" description="Helical" evidence="5">
    <location>
        <begin position="71"/>
        <end position="98"/>
    </location>
</feature>
<evidence type="ECO:0000313" key="7">
    <source>
        <dbReference type="Proteomes" id="UP001163336"/>
    </source>
</evidence>
<dbReference type="Pfam" id="PF02674">
    <property type="entry name" value="Colicin_V"/>
    <property type="match status" value="1"/>
</dbReference>
<evidence type="ECO:0000256" key="3">
    <source>
        <dbReference type="ARBA" id="ARBA00022989"/>
    </source>
</evidence>
<evidence type="ECO:0000256" key="4">
    <source>
        <dbReference type="ARBA" id="ARBA00023136"/>
    </source>
</evidence>
<dbReference type="InterPro" id="IPR052719">
    <property type="entry name" value="CvpA-like"/>
</dbReference>
<keyword evidence="7" id="KW-1185">Reference proteome</keyword>
<keyword evidence="2 5" id="KW-0812">Transmembrane</keyword>
<evidence type="ECO:0000256" key="5">
    <source>
        <dbReference type="SAM" id="Phobius"/>
    </source>
</evidence>
<name>A0ABM8CAP6_9BURK</name>
<organism evidence="6 7">
    <name type="scientific">Massilia varians</name>
    <dbReference type="NCBI Taxonomy" id="457921"/>
    <lineage>
        <taxon>Bacteria</taxon>
        <taxon>Pseudomonadati</taxon>
        <taxon>Pseudomonadota</taxon>
        <taxon>Betaproteobacteria</taxon>
        <taxon>Burkholderiales</taxon>
        <taxon>Oxalobacteraceae</taxon>
        <taxon>Telluria group</taxon>
        <taxon>Massilia</taxon>
    </lineage>
</organism>
<reference evidence="6" key="1">
    <citation type="submission" date="2022-11" db="EMBL/GenBank/DDBJ databases">
        <title>Isolation and characterization of PLA-degrading bacterium Massilia sp. from Antarctic soil.</title>
        <authorList>
            <person name="Sato K."/>
            <person name="Gomez-Fuentes C."/>
            <person name="Ahmad S.A."/>
            <person name="Zulkharnain A."/>
        </authorList>
    </citation>
    <scope>NUCLEOTIDE SEQUENCE</scope>
    <source>
        <strain evidence="6">N-3</strain>
    </source>
</reference>
<keyword evidence="4 5" id="KW-0472">Membrane</keyword>
<evidence type="ECO:0000313" key="6">
    <source>
        <dbReference type="EMBL" id="BDT60364.1"/>
    </source>
</evidence>
<dbReference type="EMBL" id="AP026966">
    <property type="protein sequence ID" value="BDT60364.1"/>
    <property type="molecule type" value="Genomic_DNA"/>
</dbReference>
<dbReference type="PANTHER" id="PTHR36926">
    <property type="entry name" value="COLICIN V PRODUCTION PROTEIN"/>
    <property type="match status" value="1"/>
</dbReference>
<evidence type="ECO:0000256" key="1">
    <source>
        <dbReference type="ARBA" id="ARBA00004141"/>
    </source>
</evidence>
<evidence type="ECO:0000256" key="2">
    <source>
        <dbReference type="ARBA" id="ARBA00022692"/>
    </source>
</evidence>
<comment type="subcellular location">
    <subcellularLocation>
        <location evidence="1">Membrane</location>
        <topology evidence="1">Multi-pass membrane protein</topology>
    </subcellularLocation>
</comment>
<dbReference type="Proteomes" id="UP001163336">
    <property type="component" value="Chromosome"/>
</dbReference>
<protein>
    <submittedName>
        <fullName evidence="6">Colicin V biosynthesis protein</fullName>
    </submittedName>
</protein>
<dbReference type="PANTHER" id="PTHR36926:SF1">
    <property type="entry name" value="COLICIN V PRODUCTION PROTEIN"/>
    <property type="match status" value="1"/>
</dbReference>